<dbReference type="InterPro" id="IPR000858">
    <property type="entry name" value="S_locus_glycoprot_dom"/>
</dbReference>
<keyword evidence="3" id="KW-0547">Nucleotide-binding</keyword>
<accession>A0AAW2E581</accession>
<keyword evidence="2" id="KW-1015">Disulfide bond</keyword>
<keyword evidence="4" id="KW-0472">Membrane</keyword>
<dbReference type="Proteomes" id="UP001459277">
    <property type="component" value="Unassembled WGS sequence"/>
</dbReference>
<sequence>MIIWQSFDFPTNTILPRQRLLENKNLVSSISKTNHASGKFQLIMKGDGNLVQYPASNPKPKNAYWDSKTSTAGEKVSLNLDGNGRLYLLSTTTSLIVKDFYGIGSLSNKNIYRLTIGFDGILRLYFHSLNQGDDWVSEWSPTSNRCDPIGLCGPNSYCSLLDLEPVCTCPPGFGFIDQEQKILGCKRNFSIDGCIRADRDTFSLRELERIAWEDNTYSNMSSSKADCREDCLMDCNCEVVLFRDQQCKKQMLPLTYGRIQDGDQEWITIIKAGVIKKERKNHLPIILFGSVTILVFALIVLAITNILIYRYHAWKNKNIENDGLIEDVTLRSYTYAELEKATNGFIDELGRGAFGTVFKGVIPNGRRVVAIKRLENVVAEGER</sequence>
<keyword evidence="7" id="KW-1185">Reference proteome</keyword>
<name>A0AAW2E581_9ROSI</name>
<feature type="transmembrane region" description="Helical" evidence="4">
    <location>
        <begin position="285"/>
        <end position="308"/>
    </location>
</feature>
<evidence type="ECO:0000256" key="4">
    <source>
        <dbReference type="SAM" id="Phobius"/>
    </source>
</evidence>
<dbReference type="InterPro" id="IPR011009">
    <property type="entry name" value="Kinase-like_dom_sf"/>
</dbReference>
<gene>
    <name evidence="6" type="ORF">SO802_003360</name>
</gene>
<reference evidence="6 7" key="1">
    <citation type="submission" date="2024-01" db="EMBL/GenBank/DDBJ databases">
        <title>A telomere-to-telomere, gap-free genome of sweet tea (Lithocarpus litseifolius).</title>
        <authorList>
            <person name="Zhou J."/>
        </authorList>
    </citation>
    <scope>NUCLEOTIDE SEQUENCE [LARGE SCALE GENOMIC DNA]</scope>
    <source>
        <strain evidence="6">Zhou-2022a</strain>
        <tissue evidence="6">Leaf</tissue>
    </source>
</reference>
<organism evidence="6 7">
    <name type="scientific">Lithocarpus litseifolius</name>
    <dbReference type="NCBI Taxonomy" id="425828"/>
    <lineage>
        <taxon>Eukaryota</taxon>
        <taxon>Viridiplantae</taxon>
        <taxon>Streptophyta</taxon>
        <taxon>Embryophyta</taxon>
        <taxon>Tracheophyta</taxon>
        <taxon>Spermatophyta</taxon>
        <taxon>Magnoliopsida</taxon>
        <taxon>eudicotyledons</taxon>
        <taxon>Gunneridae</taxon>
        <taxon>Pentapetalae</taxon>
        <taxon>rosids</taxon>
        <taxon>fabids</taxon>
        <taxon>Fagales</taxon>
        <taxon>Fagaceae</taxon>
        <taxon>Lithocarpus</taxon>
    </lineage>
</organism>
<keyword evidence="1" id="KW-0732">Signal</keyword>
<evidence type="ECO:0000256" key="2">
    <source>
        <dbReference type="ARBA" id="ARBA00023157"/>
    </source>
</evidence>
<dbReference type="PANTHER" id="PTHR47976">
    <property type="entry name" value="G-TYPE LECTIN S-RECEPTOR-LIKE SERINE/THREONINE-PROTEIN KINASE SD2-5"/>
    <property type="match status" value="1"/>
</dbReference>
<keyword evidence="3" id="KW-0067">ATP-binding</keyword>
<feature type="domain" description="S-locus glycoprotein" evidence="5">
    <location>
        <begin position="107"/>
        <end position="173"/>
    </location>
</feature>
<dbReference type="InterPro" id="IPR017441">
    <property type="entry name" value="Protein_kinase_ATP_BS"/>
</dbReference>
<dbReference type="Pfam" id="PF00954">
    <property type="entry name" value="S_locus_glycop"/>
    <property type="match status" value="1"/>
</dbReference>
<evidence type="ECO:0000313" key="7">
    <source>
        <dbReference type="Proteomes" id="UP001459277"/>
    </source>
</evidence>
<dbReference type="EMBL" id="JAZDWU010000001">
    <property type="protein sequence ID" value="KAL0016291.1"/>
    <property type="molecule type" value="Genomic_DNA"/>
</dbReference>
<dbReference type="InterPro" id="IPR036426">
    <property type="entry name" value="Bulb-type_lectin_dom_sf"/>
</dbReference>
<comment type="caution">
    <text evidence="6">The sequence shown here is derived from an EMBL/GenBank/DDBJ whole genome shotgun (WGS) entry which is preliminary data.</text>
</comment>
<dbReference type="GO" id="GO:0048544">
    <property type="term" value="P:recognition of pollen"/>
    <property type="evidence" value="ECO:0007669"/>
    <property type="project" value="InterPro"/>
</dbReference>
<proteinExistence type="predicted"/>
<dbReference type="GO" id="GO:0005524">
    <property type="term" value="F:ATP binding"/>
    <property type="evidence" value="ECO:0007669"/>
    <property type="project" value="UniProtKB-UniRule"/>
</dbReference>
<dbReference type="SUPFAM" id="SSF51110">
    <property type="entry name" value="alpha-D-mannose-specific plant lectins"/>
    <property type="match status" value="1"/>
</dbReference>
<keyword evidence="4" id="KW-0812">Transmembrane</keyword>
<feature type="binding site" evidence="3">
    <location>
        <position position="372"/>
    </location>
    <ligand>
        <name>ATP</name>
        <dbReference type="ChEBI" id="CHEBI:30616"/>
    </ligand>
</feature>
<keyword evidence="4" id="KW-1133">Transmembrane helix</keyword>
<dbReference type="PROSITE" id="PS00107">
    <property type="entry name" value="PROTEIN_KINASE_ATP"/>
    <property type="match status" value="1"/>
</dbReference>
<dbReference type="Gene3D" id="2.90.10.10">
    <property type="entry name" value="Bulb-type lectin domain"/>
    <property type="match status" value="1"/>
</dbReference>
<evidence type="ECO:0000256" key="1">
    <source>
        <dbReference type="ARBA" id="ARBA00022729"/>
    </source>
</evidence>
<dbReference type="InterPro" id="IPR051343">
    <property type="entry name" value="G-type_lectin_kinases/EP1-like"/>
</dbReference>
<dbReference type="SUPFAM" id="SSF56112">
    <property type="entry name" value="Protein kinase-like (PK-like)"/>
    <property type="match status" value="1"/>
</dbReference>
<evidence type="ECO:0000256" key="3">
    <source>
        <dbReference type="PROSITE-ProRule" id="PRU10141"/>
    </source>
</evidence>
<protein>
    <recommendedName>
        <fullName evidence="5">S-locus glycoprotein domain-containing protein</fullName>
    </recommendedName>
</protein>
<dbReference type="AlphaFoldDB" id="A0AAW2E581"/>
<dbReference type="Gene3D" id="3.30.200.20">
    <property type="entry name" value="Phosphorylase Kinase, domain 1"/>
    <property type="match status" value="1"/>
</dbReference>
<evidence type="ECO:0000313" key="6">
    <source>
        <dbReference type="EMBL" id="KAL0016291.1"/>
    </source>
</evidence>
<evidence type="ECO:0000259" key="5">
    <source>
        <dbReference type="Pfam" id="PF00954"/>
    </source>
</evidence>
<dbReference type="FunFam" id="2.90.10.10:FF:000026">
    <property type="entry name" value="Serine/threonine-protein kinase"/>
    <property type="match status" value="1"/>
</dbReference>
<dbReference type="PANTHER" id="PTHR47976:SF102">
    <property type="entry name" value="G-TYPE LECTIN S-RECEPTOR-LIKE SERINE_THREONINE-PROTEIN KINASE LECRK3"/>
    <property type="match status" value="1"/>
</dbReference>